<dbReference type="InterPro" id="IPR059120">
    <property type="entry name" value="Cullin-like_AB"/>
</dbReference>
<evidence type="ECO:0000256" key="1">
    <source>
        <dbReference type="ARBA" id="ARBA00006019"/>
    </source>
</evidence>
<dbReference type="OrthoDB" id="27073at2759"/>
<dbReference type="Gene3D" id="3.30.230.130">
    <property type="entry name" value="Cullin, Chain C, Domain 2"/>
    <property type="match status" value="1"/>
</dbReference>
<dbReference type="SMART" id="SM00182">
    <property type="entry name" value="CULLIN"/>
    <property type="match status" value="1"/>
</dbReference>
<reference evidence="5 6" key="1">
    <citation type="submission" date="2016-10" db="EMBL/GenBank/DDBJ databases">
        <authorList>
            <person name="de Groot N.N."/>
        </authorList>
    </citation>
    <scope>NUCLEOTIDE SEQUENCE [LARGE SCALE GENOMIC DNA]</scope>
    <source>
        <strain evidence="5 6">CBS 141442</strain>
    </source>
</reference>
<evidence type="ECO:0000259" key="4">
    <source>
        <dbReference type="PROSITE" id="PS50069"/>
    </source>
</evidence>
<proteinExistence type="inferred from homology"/>
<dbReference type="SUPFAM" id="SSF46785">
    <property type="entry name" value="Winged helix' DNA-binding domain"/>
    <property type="match status" value="1"/>
</dbReference>
<dbReference type="InterPro" id="IPR036390">
    <property type="entry name" value="WH_DNA-bd_sf"/>
</dbReference>
<dbReference type="SMART" id="SM00884">
    <property type="entry name" value="Cullin_Nedd8"/>
    <property type="match status" value="1"/>
</dbReference>
<sequence length="767" mass="88433">MANLPILQFKGAQRPPLTIVGSHLGSGSVSFTNVKKRSFGDDESPPNSSQPAKAKFDRIVEELKVIVQRVLGGQPLQRSYSSIYKDVELVLMFKHSEQGRLADWVIKSIDDHFDASEVNTFRGIFEREIDDPYVLARAFLETERKWSEKVNLIRRLFLVLDRAYLFQHPKKKDILTHNCELFMSRLFKDDFNGNISAFGETLIKLCEQTCYYPNRTKDVEFEKTARDLCFFLKIMNGIVNFSFDSLFQKLTIVNYTKLQHIWLEDEKSYLLNVMGALDTEHSFLTSIGFEPDFVMTTIRKLQWLLIFSDLTDVLYPSIPTLIEPENHQHWKSLLEVSTISQSYYGVDSMKGILHGWRKYVADEADTVITECKSSASPVIPRLVLLWNKLNDICFIYDEPDQLTFEVRGSMSKVILQKQHNRFVLLQLSKFCETILKLSADNEEQFDKSLLDALVVFKLISNKNEFLLIYERDVSRRFLLGRNFNLQAEKKLFTAIFNLLGDGSETTNLTNMFRDIETSVSRYSDIHLNASPSVQFNALVLEGNYWPEMPKQGANAIIPAILSEMLGEFTAKYVCESDKYKFHVLDWSNYTFHLLTIRVRFKSGTKELTLTLVQAIVLMLFEDLNVLDLEDIANKTQLEERLLNRVVSSLSSDRYPILHVNGSMISFNESFFDKSSKIRIPLGREKEVLTKDEATRKIARSRTSEIRAALVRVMKAESVLTYPELLGKTTEILKVPASVQDLKVQIDHLITAEFFRRGKEDNTLHYIP</sequence>
<organism evidence="5 6">
    <name type="scientific">Sungouiella intermedia</name>
    <dbReference type="NCBI Taxonomy" id="45354"/>
    <lineage>
        <taxon>Eukaryota</taxon>
        <taxon>Fungi</taxon>
        <taxon>Dikarya</taxon>
        <taxon>Ascomycota</taxon>
        <taxon>Saccharomycotina</taxon>
        <taxon>Pichiomycetes</taxon>
        <taxon>Metschnikowiaceae</taxon>
        <taxon>Sungouiella</taxon>
    </lineage>
</organism>
<dbReference type="InterPro" id="IPR001373">
    <property type="entry name" value="Cullin_N"/>
</dbReference>
<evidence type="ECO:0000313" key="6">
    <source>
        <dbReference type="Proteomes" id="UP000182334"/>
    </source>
</evidence>
<dbReference type="AlphaFoldDB" id="A0A1L0BYC8"/>
<dbReference type="InterPro" id="IPR036317">
    <property type="entry name" value="Cullin_homology_sf"/>
</dbReference>
<dbReference type="InterPro" id="IPR036388">
    <property type="entry name" value="WH-like_DNA-bd_sf"/>
</dbReference>
<dbReference type="InterPro" id="IPR019559">
    <property type="entry name" value="Cullin_neddylation_domain"/>
</dbReference>
<evidence type="ECO:0000256" key="2">
    <source>
        <dbReference type="PROSITE-ProRule" id="PRU00330"/>
    </source>
</evidence>
<feature type="domain" description="Cullin family profile" evidence="4">
    <location>
        <begin position="427"/>
        <end position="650"/>
    </location>
</feature>
<dbReference type="Proteomes" id="UP000182334">
    <property type="component" value="Chromosome V"/>
</dbReference>
<dbReference type="Pfam" id="PF00888">
    <property type="entry name" value="Cullin"/>
    <property type="match status" value="1"/>
</dbReference>
<dbReference type="InterPro" id="IPR016159">
    <property type="entry name" value="Cullin_repeat-like_dom_sf"/>
</dbReference>
<dbReference type="PROSITE" id="PS50069">
    <property type="entry name" value="CULLIN_2"/>
    <property type="match status" value="1"/>
</dbReference>
<name>A0A1L0BYC8_9ASCO</name>
<dbReference type="SUPFAM" id="SSF75632">
    <property type="entry name" value="Cullin homology domain"/>
    <property type="match status" value="1"/>
</dbReference>
<dbReference type="EMBL" id="LT635760">
    <property type="protein sequence ID" value="SGZ56259.1"/>
    <property type="molecule type" value="Genomic_DNA"/>
</dbReference>
<dbReference type="Pfam" id="PF10557">
    <property type="entry name" value="Cullin_Nedd8"/>
    <property type="match status" value="1"/>
</dbReference>
<dbReference type="GO" id="GO:0006511">
    <property type="term" value="P:ubiquitin-dependent protein catabolic process"/>
    <property type="evidence" value="ECO:0007669"/>
    <property type="project" value="InterPro"/>
</dbReference>
<dbReference type="STRING" id="45354.A0A1L0BYC8"/>
<keyword evidence="6" id="KW-1185">Reference proteome</keyword>
<dbReference type="Gene3D" id="1.20.1310.10">
    <property type="entry name" value="Cullin Repeats"/>
    <property type="match status" value="2"/>
</dbReference>
<dbReference type="Pfam" id="PF26557">
    <property type="entry name" value="Cullin_AB"/>
    <property type="match status" value="1"/>
</dbReference>
<dbReference type="Gene3D" id="1.10.10.10">
    <property type="entry name" value="Winged helix-like DNA-binding domain superfamily/Winged helix DNA-binding domain"/>
    <property type="match status" value="1"/>
</dbReference>
<evidence type="ECO:0000313" key="5">
    <source>
        <dbReference type="EMBL" id="SGZ56259.1"/>
    </source>
</evidence>
<evidence type="ECO:0000256" key="3">
    <source>
        <dbReference type="RuleBase" id="RU003829"/>
    </source>
</evidence>
<protein>
    <submittedName>
        <fullName evidence="5">CIC11C00000003559</fullName>
    </submittedName>
</protein>
<dbReference type="SUPFAM" id="SSF74788">
    <property type="entry name" value="Cullin repeat-like"/>
    <property type="match status" value="1"/>
</dbReference>
<dbReference type="PANTHER" id="PTHR11932">
    <property type="entry name" value="CULLIN"/>
    <property type="match status" value="1"/>
</dbReference>
<dbReference type="InterPro" id="IPR045093">
    <property type="entry name" value="Cullin"/>
</dbReference>
<comment type="similarity">
    <text evidence="1 2 3">Belongs to the cullin family.</text>
</comment>
<dbReference type="GO" id="GO:0031625">
    <property type="term" value="F:ubiquitin protein ligase binding"/>
    <property type="evidence" value="ECO:0007669"/>
    <property type="project" value="InterPro"/>
</dbReference>
<gene>
    <name evidence="5" type="ORF">SAMEA4029010_CIC11G00000003559</name>
</gene>
<accession>A0A1L0BYC8</accession>
<dbReference type="InterPro" id="IPR016158">
    <property type="entry name" value="Cullin_homology"/>
</dbReference>